<feature type="region of interest" description="Disordered" evidence="4">
    <location>
        <begin position="325"/>
        <end position="347"/>
    </location>
</feature>
<name>I0IJ90_PHYMF</name>
<dbReference type="HOGENOM" id="CLU_025996_0_0_0"/>
<evidence type="ECO:0000256" key="1">
    <source>
        <dbReference type="ARBA" id="ARBA00006739"/>
    </source>
</evidence>
<dbReference type="EMBL" id="AP012338">
    <property type="protein sequence ID" value="BAM05328.1"/>
    <property type="molecule type" value="Genomic_DNA"/>
</dbReference>
<dbReference type="InterPro" id="IPR050834">
    <property type="entry name" value="Glycosyltransf_2"/>
</dbReference>
<gene>
    <name evidence="6" type="ordered locus">PSMK_31690</name>
</gene>
<dbReference type="GO" id="GO:0016757">
    <property type="term" value="F:glycosyltransferase activity"/>
    <property type="evidence" value="ECO:0007669"/>
    <property type="project" value="UniProtKB-KW"/>
</dbReference>
<keyword evidence="3 6" id="KW-0808">Transferase</keyword>
<dbReference type="InterPro" id="IPR029044">
    <property type="entry name" value="Nucleotide-diphossugar_trans"/>
</dbReference>
<dbReference type="AlphaFoldDB" id="I0IJ90"/>
<keyword evidence="2" id="KW-0328">Glycosyltransferase</keyword>
<evidence type="ECO:0000256" key="3">
    <source>
        <dbReference type="ARBA" id="ARBA00022679"/>
    </source>
</evidence>
<dbReference type="PANTHER" id="PTHR43685">
    <property type="entry name" value="GLYCOSYLTRANSFERASE"/>
    <property type="match status" value="1"/>
</dbReference>
<protein>
    <submittedName>
        <fullName evidence="6">Putative glycosyltransferase</fullName>
    </submittedName>
</protein>
<feature type="compositionally biased region" description="Pro residues" evidence="4">
    <location>
        <begin position="325"/>
        <end position="336"/>
    </location>
</feature>
<dbReference type="KEGG" id="phm:PSMK_31690"/>
<proteinExistence type="inferred from homology"/>
<dbReference type="SUPFAM" id="SSF53448">
    <property type="entry name" value="Nucleotide-diphospho-sugar transferases"/>
    <property type="match status" value="1"/>
</dbReference>
<feature type="domain" description="Glycosyltransferase 2-like" evidence="5">
    <location>
        <begin position="28"/>
        <end position="186"/>
    </location>
</feature>
<sequence length="347" mass="37876">MPEPPATPTWAEGVQPAEDAAGPPPDVSVLMPVHNGEAFLAEVLASVLGQRGCRFELVAIDDASSDGTTAMLRAAAEADPRVRVLRFDRNVDICHGLNAGMSVARSPWIARCDADDVMLPGRLASQLAFAGSTGAVAMGAFVELIDRRGRRLRDLEVPLTHEEIEGGLLRGVCTLQHTAMLFHRETAMRLGGYDPAFASAEDLHLWLRMAEVGRLANQPEVLQRYRYFSESMSGSRREEQFENTKRAALEACARRGISPVSVPREHWRPAQDRNSRYEALLQMGWWASTSGERRTGFSYACACLKQRPADRRAWALLRSALCPGGPPAAPKQPIPTPTRKALAVGGA</sequence>
<dbReference type="eggNOG" id="COG1215">
    <property type="taxonomic scope" value="Bacteria"/>
</dbReference>
<dbReference type="STRING" id="1142394.PSMK_31690"/>
<evidence type="ECO:0000259" key="5">
    <source>
        <dbReference type="Pfam" id="PF00535"/>
    </source>
</evidence>
<dbReference type="Proteomes" id="UP000007881">
    <property type="component" value="Chromosome"/>
</dbReference>
<dbReference type="Gene3D" id="3.90.550.10">
    <property type="entry name" value="Spore Coat Polysaccharide Biosynthesis Protein SpsA, Chain A"/>
    <property type="match status" value="1"/>
</dbReference>
<accession>I0IJ90</accession>
<evidence type="ECO:0000313" key="6">
    <source>
        <dbReference type="EMBL" id="BAM05328.1"/>
    </source>
</evidence>
<dbReference type="PANTHER" id="PTHR43685:SF5">
    <property type="entry name" value="GLYCOSYLTRANSFERASE EPSE-RELATED"/>
    <property type="match status" value="1"/>
</dbReference>
<keyword evidence="7" id="KW-1185">Reference proteome</keyword>
<dbReference type="InterPro" id="IPR001173">
    <property type="entry name" value="Glyco_trans_2-like"/>
</dbReference>
<comment type="similarity">
    <text evidence="1">Belongs to the glycosyltransferase 2 family.</text>
</comment>
<dbReference type="Pfam" id="PF00535">
    <property type="entry name" value="Glycos_transf_2"/>
    <property type="match status" value="1"/>
</dbReference>
<dbReference type="CDD" id="cd00761">
    <property type="entry name" value="Glyco_tranf_GTA_type"/>
    <property type="match status" value="1"/>
</dbReference>
<evidence type="ECO:0000313" key="7">
    <source>
        <dbReference type="Proteomes" id="UP000007881"/>
    </source>
</evidence>
<reference evidence="6 7" key="1">
    <citation type="submission" date="2012-02" db="EMBL/GenBank/DDBJ databases">
        <title>Complete genome sequence of Phycisphaera mikurensis NBRC 102666.</title>
        <authorList>
            <person name="Ankai A."/>
            <person name="Hosoyama A."/>
            <person name="Terui Y."/>
            <person name="Sekine M."/>
            <person name="Fukai R."/>
            <person name="Kato Y."/>
            <person name="Nakamura S."/>
            <person name="Yamada-Narita S."/>
            <person name="Kawakoshi A."/>
            <person name="Fukunaga Y."/>
            <person name="Yamazaki S."/>
            <person name="Fujita N."/>
        </authorList>
    </citation>
    <scope>NUCLEOTIDE SEQUENCE [LARGE SCALE GENOMIC DNA]</scope>
    <source>
        <strain evidence="7">NBRC 102666 / KCTC 22515 / FYK2301M01</strain>
    </source>
</reference>
<evidence type="ECO:0000256" key="2">
    <source>
        <dbReference type="ARBA" id="ARBA00022676"/>
    </source>
</evidence>
<organism evidence="6 7">
    <name type="scientific">Phycisphaera mikurensis (strain NBRC 102666 / KCTC 22515 / FYK2301M01)</name>
    <dbReference type="NCBI Taxonomy" id="1142394"/>
    <lineage>
        <taxon>Bacteria</taxon>
        <taxon>Pseudomonadati</taxon>
        <taxon>Planctomycetota</taxon>
        <taxon>Phycisphaerae</taxon>
        <taxon>Phycisphaerales</taxon>
        <taxon>Phycisphaeraceae</taxon>
        <taxon>Phycisphaera</taxon>
    </lineage>
</organism>
<evidence type="ECO:0000256" key="4">
    <source>
        <dbReference type="SAM" id="MobiDB-lite"/>
    </source>
</evidence>
<feature type="region of interest" description="Disordered" evidence="4">
    <location>
        <begin position="1"/>
        <end position="24"/>
    </location>
</feature>